<evidence type="ECO:0008006" key="4">
    <source>
        <dbReference type="Google" id="ProtNLM"/>
    </source>
</evidence>
<feature type="region of interest" description="Disordered" evidence="1">
    <location>
        <begin position="1"/>
        <end position="23"/>
    </location>
</feature>
<reference evidence="2 3" key="1">
    <citation type="journal article" date="2019" name="Sci. Rep.">
        <title>Orb-weaving spider Araneus ventricosus genome elucidates the spidroin gene catalogue.</title>
        <authorList>
            <person name="Kono N."/>
            <person name="Nakamura H."/>
            <person name="Ohtoshi R."/>
            <person name="Moran D.A.P."/>
            <person name="Shinohara A."/>
            <person name="Yoshida Y."/>
            <person name="Fujiwara M."/>
            <person name="Mori M."/>
            <person name="Tomita M."/>
            <person name="Arakawa K."/>
        </authorList>
    </citation>
    <scope>NUCLEOTIDE SEQUENCE [LARGE SCALE GENOMIC DNA]</scope>
</reference>
<gene>
    <name evidence="2" type="ORF">AVEN_106215_1</name>
</gene>
<dbReference type="AlphaFoldDB" id="A0A4Y2JS32"/>
<dbReference type="Proteomes" id="UP000499080">
    <property type="component" value="Unassembled WGS sequence"/>
</dbReference>
<evidence type="ECO:0000256" key="1">
    <source>
        <dbReference type="SAM" id="MobiDB-lite"/>
    </source>
</evidence>
<feature type="compositionally biased region" description="Basic and acidic residues" evidence="1">
    <location>
        <begin position="1"/>
        <end position="11"/>
    </location>
</feature>
<comment type="caution">
    <text evidence="2">The sequence shown here is derived from an EMBL/GenBank/DDBJ whole genome shotgun (WGS) entry which is preliminary data.</text>
</comment>
<sequence length="124" mass="14811">MAREADPEARLQAKMSSSQIKDEMQLPCTSETIRNALHRNTDVVYKKFKMKPPRSKRRIDSCLNFERKHLRPGNDWRDVVFSNEKKLYLDGPNELKFDWFCMDKKTPFLVEMDVLWFGHICSLW</sequence>
<protein>
    <recommendedName>
        <fullName evidence="4">Transposase Tc1-like domain-containing protein</fullName>
    </recommendedName>
</protein>
<proteinExistence type="predicted"/>
<dbReference type="EMBL" id="BGPR01003802">
    <property type="protein sequence ID" value="GBM92595.1"/>
    <property type="molecule type" value="Genomic_DNA"/>
</dbReference>
<dbReference type="OrthoDB" id="5823189at2759"/>
<name>A0A4Y2JS32_ARAVE</name>
<organism evidence="2 3">
    <name type="scientific">Araneus ventricosus</name>
    <name type="common">Orbweaver spider</name>
    <name type="synonym">Epeira ventricosa</name>
    <dbReference type="NCBI Taxonomy" id="182803"/>
    <lineage>
        <taxon>Eukaryota</taxon>
        <taxon>Metazoa</taxon>
        <taxon>Ecdysozoa</taxon>
        <taxon>Arthropoda</taxon>
        <taxon>Chelicerata</taxon>
        <taxon>Arachnida</taxon>
        <taxon>Araneae</taxon>
        <taxon>Araneomorphae</taxon>
        <taxon>Entelegynae</taxon>
        <taxon>Araneoidea</taxon>
        <taxon>Araneidae</taxon>
        <taxon>Araneus</taxon>
    </lineage>
</organism>
<accession>A0A4Y2JS32</accession>
<evidence type="ECO:0000313" key="2">
    <source>
        <dbReference type="EMBL" id="GBM92595.1"/>
    </source>
</evidence>
<keyword evidence="3" id="KW-1185">Reference proteome</keyword>
<evidence type="ECO:0000313" key="3">
    <source>
        <dbReference type="Proteomes" id="UP000499080"/>
    </source>
</evidence>